<protein>
    <submittedName>
        <fullName evidence="1">Rrf2 family transcriptional regulator</fullName>
    </submittedName>
</protein>
<organism evidence="1 2">
    <name type="scientific">Candidatus Pseudoramibacter fermentans</name>
    <dbReference type="NCBI Taxonomy" id="2594427"/>
    <lineage>
        <taxon>Bacteria</taxon>
        <taxon>Bacillati</taxon>
        <taxon>Bacillota</taxon>
        <taxon>Clostridia</taxon>
        <taxon>Eubacteriales</taxon>
        <taxon>Eubacteriaceae</taxon>
        <taxon>Pseudoramibacter</taxon>
    </lineage>
</organism>
<proteinExistence type="predicted"/>
<dbReference type="Proteomes" id="UP000473648">
    <property type="component" value="Unassembled WGS sequence"/>
</dbReference>
<dbReference type="Pfam" id="PF02082">
    <property type="entry name" value="Rrf2"/>
    <property type="match status" value="1"/>
</dbReference>
<dbReference type="FunFam" id="1.10.10.10:FF:000138">
    <property type="entry name" value="Rrf2 family transcriptional regulator"/>
    <property type="match status" value="1"/>
</dbReference>
<dbReference type="InterPro" id="IPR036390">
    <property type="entry name" value="WH_DNA-bd_sf"/>
</dbReference>
<comment type="caution">
    <text evidence="1">The sequence shown here is derived from an EMBL/GenBank/DDBJ whole genome shotgun (WGS) entry which is preliminary data.</text>
</comment>
<accession>A0A6L5GTM5</accession>
<dbReference type="PROSITE" id="PS51197">
    <property type="entry name" value="HTH_RRF2_2"/>
    <property type="match status" value="1"/>
</dbReference>
<name>A0A6L5GTM5_9FIRM</name>
<reference evidence="1" key="1">
    <citation type="journal article" date="2020" name="Appl. Environ. Microbiol.">
        <title>Medium-Chain Fatty Acid Synthesis by 'Candidatus Weimeria bifida' gen. nov., sp. nov., and 'Candidatus Pseudoramibacter fermentans' sp. nov.</title>
        <authorList>
            <person name="Scarborough M.J."/>
            <person name="Myers K.S."/>
            <person name="Donohue T.J."/>
            <person name="Noguera D.R."/>
        </authorList>
    </citation>
    <scope>NUCLEOTIDE SEQUENCE</scope>
    <source>
        <strain evidence="1">EUB1.1</strain>
    </source>
</reference>
<dbReference type="InterPro" id="IPR000944">
    <property type="entry name" value="Tscrpt_reg_Rrf2"/>
</dbReference>
<evidence type="ECO:0000313" key="1">
    <source>
        <dbReference type="EMBL" id="MQM73631.1"/>
    </source>
</evidence>
<sequence length="144" mass="15917">MQVSTKFTIAIHVLTATAYFSKDQKVTSEFLAASVGSNPVIIRNIMGQLKKAGLIKVKRGPGGIAITRPLDQITFLDVYRAVETHGEEALFRFHANPNPQCPVGRNIHYALDDALESVHHHFEEDLSHHTLADVYENTVRAIAG</sequence>
<gene>
    <name evidence="1" type="ORF">FRC53_09520</name>
</gene>
<dbReference type="GO" id="GO:0003700">
    <property type="term" value="F:DNA-binding transcription factor activity"/>
    <property type="evidence" value="ECO:0007669"/>
    <property type="project" value="TreeGrafter"/>
</dbReference>
<dbReference type="PANTHER" id="PTHR33221">
    <property type="entry name" value="WINGED HELIX-TURN-HELIX TRANSCRIPTIONAL REGULATOR, RRF2 FAMILY"/>
    <property type="match status" value="1"/>
</dbReference>
<keyword evidence="2" id="KW-1185">Reference proteome</keyword>
<dbReference type="InterPro" id="IPR036388">
    <property type="entry name" value="WH-like_DNA-bd_sf"/>
</dbReference>
<dbReference type="PANTHER" id="PTHR33221:SF15">
    <property type="entry name" value="HTH-TYPE TRANSCRIPTIONAL REGULATOR YWGB-RELATED"/>
    <property type="match status" value="1"/>
</dbReference>
<dbReference type="SUPFAM" id="SSF46785">
    <property type="entry name" value="Winged helix' DNA-binding domain"/>
    <property type="match status" value="1"/>
</dbReference>
<dbReference type="Gene3D" id="1.10.10.10">
    <property type="entry name" value="Winged helix-like DNA-binding domain superfamily/Winged helix DNA-binding domain"/>
    <property type="match status" value="1"/>
</dbReference>
<dbReference type="AlphaFoldDB" id="A0A6L5GTM5"/>
<evidence type="ECO:0000313" key="2">
    <source>
        <dbReference type="Proteomes" id="UP000473648"/>
    </source>
</evidence>
<dbReference type="GO" id="GO:0005829">
    <property type="term" value="C:cytosol"/>
    <property type="evidence" value="ECO:0007669"/>
    <property type="project" value="TreeGrafter"/>
</dbReference>
<dbReference type="EMBL" id="VOGB01000005">
    <property type="protein sequence ID" value="MQM73631.1"/>
    <property type="molecule type" value="Genomic_DNA"/>
</dbReference>